<dbReference type="AlphaFoldDB" id="A0A8K1GM97"/>
<organism evidence="1 2">
    <name type="scientific">Zosterops borbonicus</name>
    <dbReference type="NCBI Taxonomy" id="364589"/>
    <lineage>
        <taxon>Eukaryota</taxon>
        <taxon>Metazoa</taxon>
        <taxon>Chordata</taxon>
        <taxon>Craniata</taxon>
        <taxon>Vertebrata</taxon>
        <taxon>Euteleostomi</taxon>
        <taxon>Archelosauria</taxon>
        <taxon>Archosauria</taxon>
        <taxon>Dinosauria</taxon>
        <taxon>Saurischia</taxon>
        <taxon>Theropoda</taxon>
        <taxon>Coelurosauria</taxon>
        <taxon>Aves</taxon>
        <taxon>Neognathae</taxon>
        <taxon>Neoaves</taxon>
        <taxon>Telluraves</taxon>
        <taxon>Australaves</taxon>
        <taxon>Passeriformes</taxon>
        <taxon>Sylvioidea</taxon>
        <taxon>Zosteropidae</taxon>
        <taxon>Zosterops</taxon>
    </lineage>
</organism>
<keyword evidence="2" id="KW-1185">Reference proteome</keyword>
<name>A0A8K1GM97_9PASS</name>
<dbReference type="EMBL" id="SWJQ01000156">
    <property type="protein sequence ID" value="TRZ20259.1"/>
    <property type="molecule type" value="Genomic_DNA"/>
</dbReference>
<sequence>MTNSRRLKRSNIVPLQQPVQIQCVFYFSSMDENLRLIWHHSSGLDPVTYLPQWHSGGGGKDKAVTHDGSALCRTTVVACENLLMFKSTHVTAEPKKEATEILHQQQMKIREEVGLLMNQLVVLVMEDMEKVELLNVFFALAFTADVSSQESQTSK</sequence>
<proteinExistence type="predicted"/>
<evidence type="ECO:0000313" key="1">
    <source>
        <dbReference type="EMBL" id="TRZ20259.1"/>
    </source>
</evidence>
<dbReference type="Proteomes" id="UP000796761">
    <property type="component" value="Unassembled WGS sequence"/>
</dbReference>
<accession>A0A8K1GM97</accession>
<reference evidence="1" key="1">
    <citation type="submission" date="2019-04" db="EMBL/GenBank/DDBJ databases">
        <title>Genome assembly of Zosterops borbonicus 15179.</title>
        <authorList>
            <person name="Leroy T."/>
            <person name="Anselmetti Y."/>
            <person name="Tilak M.-K."/>
            <person name="Nabholz B."/>
        </authorList>
    </citation>
    <scope>NUCLEOTIDE SEQUENCE</scope>
    <source>
        <strain evidence="1">HGM_15179</strain>
        <tissue evidence="1">Muscle</tissue>
    </source>
</reference>
<comment type="caution">
    <text evidence="1">The sequence shown here is derived from an EMBL/GenBank/DDBJ whole genome shotgun (WGS) entry which is preliminary data.</text>
</comment>
<gene>
    <name evidence="1" type="ORF">HGM15179_006844</name>
</gene>
<dbReference type="OrthoDB" id="416454at2759"/>
<protein>
    <submittedName>
        <fullName evidence="1">Uncharacterized protein</fullName>
    </submittedName>
</protein>
<evidence type="ECO:0000313" key="2">
    <source>
        <dbReference type="Proteomes" id="UP000796761"/>
    </source>
</evidence>